<sequence>MITLNIYQIFSLKCIFTNYVDVHIINHLGPNSPPLKLQCKSKNDDLGIHMLSTEQEYSWRFCDNFFPTTLFFCHLWWQSKHKGFVAFEENIIEAKRNHRYWLAMPDGIYFSHGNSRFVKKFDWE</sequence>
<dbReference type="EMBL" id="BMAC01000159">
    <property type="protein sequence ID" value="GFP87996.1"/>
    <property type="molecule type" value="Genomic_DNA"/>
</dbReference>
<dbReference type="PANTHER" id="PTHR31232">
    <property type="match status" value="1"/>
</dbReference>
<evidence type="ECO:0000256" key="2">
    <source>
        <dbReference type="ARBA" id="ARBA00005581"/>
    </source>
</evidence>
<gene>
    <name evidence="7" type="ORF">PHJA_000943300</name>
</gene>
<name>A0A830BMD1_9LAMI</name>
<organism evidence="7 8">
    <name type="scientific">Phtheirospermum japonicum</name>
    <dbReference type="NCBI Taxonomy" id="374723"/>
    <lineage>
        <taxon>Eukaryota</taxon>
        <taxon>Viridiplantae</taxon>
        <taxon>Streptophyta</taxon>
        <taxon>Embryophyta</taxon>
        <taxon>Tracheophyta</taxon>
        <taxon>Spermatophyta</taxon>
        <taxon>Magnoliopsida</taxon>
        <taxon>eudicotyledons</taxon>
        <taxon>Gunneridae</taxon>
        <taxon>Pentapetalae</taxon>
        <taxon>asterids</taxon>
        <taxon>lamiids</taxon>
        <taxon>Lamiales</taxon>
        <taxon>Orobanchaceae</taxon>
        <taxon>Orobanchaceae incertae sedis</taxon>
        <taxon>Phtheirospermum</taxon>
    </lineage>
</organism>
<evidence type="ECO:0000313" key="8">
    <source>
        <dbReference type="Proteomes" id="UP000653305"/>
    </source>
</evidence>
<evidence type="ECO:0000256" key="4">
    <source>
        <dbReference type="ARBA" id="ARBA00022525"/>
    </source>
</evidence>
<dbReference type="InterPro" id="IPR010264">
    <property type="entry name" value="Self-incomp_S1"/>
</dbReference>
<evidence type="ECO:0000256" key="1">
    <source>
        <dbReference type="ARBA" id="ARBA00004613"/>
    </source>
</evidence>
<dbReference type="GO" id="GO:0005576">
    <property type="term" value="C:extracellular region"/>
    <property type="evidence" value="ECO:0007669"/>
    <property type="project" value="UniProtKB-SubCell"/>
</dbReference>
<comment type="similarity">
    <text evidence="2 6">Belongs to the plant self-incompatibility (S1) protein family.</text>
</comment>
<keyword evidence="8" id="KW-1185">Reference proteome</keyword>
<comment type="caution">
    <text evidence="7">The sequence shown here is derived from an EMBL/GenBank/DDBJ whole genome shotgun (WGS) entry which is preliminary data.</text>
</comment>
<dbReference type="Pfam" id="PF05938">
    <property type="entry name" value="Self-incomp_S1"/>
    <property type="match status" value="1"/>
</dbReference>
<comment type="subcellular location">
    <subcellularLocation>
        <location evidence="1 6">Secreted</location>
    </subcellularLocation>
</comment>
<accession>A0A830BMD1</accession>
<evidence type="ECO:0000256" key="6">
    <source>
        <dbReference type="RuleBase" id="RU367044"/>
    </source>
</evidence>
<dbReference type="Proteomes" id="UP000653305">
    <property type="component" value="Unassembled WGS sequence"/>
</dbReference>
<dbReference type="GO" id="GO:0060320">
    <property type="term" value="P:rejection of self pollen"/>
    <property type="evidence" value="ECO:0007669"/>
    <property type="project" value="UniProtKB-KW"/>
</dbReference>
<keyword evidence="3 6" id="KW-0713">Self-incompatibility</keyword>
<evidence type="ECO:0000256" key="5">
    <source>
        <dbReference type="ARBA" id="ARBA00022729"/>
    </source>
</evidence>
<evidence type="ECO:0000256" key="3">
    <source>
        <dbReference type="ARBA" id="ARBA00022471"/>
    </source>
</evidence>
<protein>
    <recommendedName>
        <fullName evidence="6">S-protein homolog</fullName>
    </recommendedName>
</protein>
<keyword evidence="4 6" id="KW-0964">Secreted</keyword>
<dbReference type="AlphaFoldDB" id="A0A830BMD1"/>
<reference evidence="7" key="1">
    <citation type="submission" date="2020-07" db="EMBL/GenBank/DDBJ databases">
        <title>Ethylene signaling mediates host invasion by parasitic plants.</title>
        <authorList>
            <person name="Yoshida S."/>
        </authorList>
    </citation>
    <scope>NUCLEOTIDE SEQUENCE</scope>
    <source>
        <strain evidence="7">Okayama</strain>
    </source>
</reference>
<evidence type="ECO:0000313" key="7">
    <source>
        <dbReference type="EMBL" id="GFP87996.1"/>
    </source>
</evidence>
<proteinExistence type="inferred from homology"/>
<dbReference type="OrthoDB" id="876876at2759"/>
<keyword evidence="5" id="KW-0732">Signal</keyword>
<dbReference type="PANTHER" id="PTHR31232:SF155">
    <property type="entry name" value="PLANT SELF-INCOMPATIBILITY PROTEIN S1 FAMILY"/>
    <property type="match status" value="1"/>
</dbReference>